<name>A0AAU8EDY9_9VIRU</name>
<keyword evidence="1" id="KW-0645">Protease</keyword>
<reference evidence="1" key="1">
    <citation type="submission" date="2024-05" db="EMBL/GenBank/DDBJ databases">
        <authorList>
            <person name="Ferriol-Gonzalez C."/>
            <person name="Concha-Eloko R."/>
            <person name="Bernabeu-Gimeno M."/>
            <person name="Fernandez-Cuenca F."/>
            <person name="Canada-Garcia J.E."/>
            <person name="Garcia-Cobos S."/>
            <person name="Sanjuan R."/>
            <person name="Domingo-Calap P."/>
        </authorList>
    </citation>
    <scope>NUCLEOTIDE SEQUENCE</scope>
</reference>
<evidence type="ECO:0000313" key="1">
    <source>
        <dbReference type="EMBL" id="XCG96883.1"/>
    </source>
</evidence>
<sequence>MNRVSVAALRIVYEAVFPANDFPDPEMAMFELSVQRRHDLEDLLKYADAISNNDVGDAGYYERLATQLRHVIFERDLARLTVRHNASCKAIPNGCFTQLIGRHVRVKVQK</sequence>
<gene>
    <name evidence="1" type="ORF">vBKpn2P2_35</name>
</gene>
<dbReference type="GO" id="GO:0008233">
    <property type="term" value="F:peptidase activity"/>
    <property type="evidence" value="ECO:0007669"/>
    <property type="project" value="UniProtKB-KW"/>
</dbReference>
<dbReference type="EMBL" id="PP848851">
    <property type="protein sequence ID" value="XCG96883.1"/>
    <property type="molecule type" value="Genomic_DNA"/>
</dbReference>
<keyword evidence="1" id="KW-0378">Hydrolase</keyword>
<dbReference type="GO" id="GO:0006508">
    <property type="term" value="P:proteolysis"/>
    <property type="evidence" value="ECO:0007669"/>
    <property type="project" value="UniProtKB-KW"/>
</dbReference>
<proteinExistence type="predicted"/>
<organism evidence="1">
    <name type="scientific">Klebsiella phage vB_Kpn2-P2</name>
    <dbReference type="NCBI Taxonomy" id="3230849"/>
    <lineage>
        <taxon>Viruses</taxon>
    </lineage>
</organism>
<accession>A0AAU8EDY9</accession>
<protein>
    <submittedName>
        <fullName evidence="1">Protease</fullName>
    </submittedName>
</protein>